<accession>A0A844EKX0</accession>
<gene>
    <name evidence="1" type="ORF">GKC44_05260</name>
</gene>
<feature type="non-terminal residue" evidence="1">
    <location>
        <position position="1"/>
    </location>
</feature>
<dbReference type="Proteomes" id="UP000491237">
    <property type="component" value="Unassembled WGS sequence"/>
</dbReference>
<protein>
    <submittedName>
        <fullName evidence="1">ADP-ribose pyrophosphatase</fullName>
    </submittedName>
</protein>
<sequence>ETLELDYFDFDKLPPLLNQQTQDMLAYAAKNV</sequence>
<evidence type="ECO:0000313" key="1">
    <source>
        <dbReference type="EMBL" id="MSE20670.1"/>
    </source>
</evidence>
<comment type="caution">
    <text evidence="1">The sequence shown here is derived from an EMBL/GenBank/DDBJ whole genome shotgun (WGS) entry which is preliminary data.</text>
</comment>
<name>A0A844EKX0_9LACO</name>
<organism evidence="1 2">
    <name type="scientific">Lentilactobacillus parabuchneri</name>
    <dbReference type="NCBI Taxonomy" id="152331"/>
    <lineage>
        <taxon>Bacteria</taxon>
        <taxon>Bacillati</taxon>
        <taxon>Bacillota</taxon>
        <taxon>Bacilli</taxon>
        <taxon>Lactobacillales</taxon>
        <taxon>Lactobacillaceae</taxon>
        <taxon>Lentilactobacillus</taxon>
    </lineage>
</organism>
<evidence type="ECO:0000313" key="2">
    <source>
        <dbReference type="Proteomes" id="UP000491237"/>
    </source>
</evidence>
<proteinExistence type="predicted"/>
<dbReference type="AlphaFoldDB" id="A0A844EKX0"/>
<dbReference type="EMBL" id="WKKY01000121">
    <property type="protein sequence ID" value="MSE20670.1"/>
    <property type="molecule type" value="Genomic_DNA"/>
</dbReference>
<reference evidence="1 2" key="1">
    <citation type="submission" date="2019-11" db="EMBL/GenBank/DDBJ databases">
        <title>Draft Genome Sequence of Plant Growth-Promoting Rhizosphere-Associated Bacteria.</title>
        <authorList>
            <person name="Vasilyev I.Y."/>
            <person name="Radchenko V."/>
            <person name="Ilnitskaya E.V."/>
        </authorList>
    </citation>
    <scope>NUCLEOTIDE SEQUENCE [LARGE SCALE GENOMIC DNA]</scope>
    <source>
        <strain evidence="1 2">VRA_07sq_f</strain>
    </source>
</reference>